<keyword evidence="3" id="KW-1185">Reference proteome</keyword>
<dbReference type="EMBL" id="BGZK01000443">
    <property type="protein sequence ID" value="GBP43846.1"/>
    <property type="molecule type" value="Genomic_DNA"/>
</dbReference>
<accession>A0A4C1VX49</accession>
<dbReference type="Proteomes" id="UP000299102">
    <property type="component" value="Unassembled WGS sequence"/>
</dbReference>
<sequence>MRKDERNGACSARAGDLQPGDSARANCKMQLADGSACSVHTYATYEMAPSLRYKRERRSKGSVRALSETAEESQARVAHPVTEYCNHIYPVRVSTYLDLSYLDGASAAGGGGAGAARAPVDGRRPNSKSARSNERETIINIYTSSRFVAKLRERYRLRTIRATALIPARPAGATSEGTPPLGAAGAPVVPARAAPSSHTYPYHN</sequence>
<evidence type="ECO:0000256" key="1">
    <source>
        <dbReference type="SAM" id="MobiDB-lite"/>
    </source>
</evidence>
<comment type="caution">
    <text evidence="2">The sequence shown here is derived from an EMBL/GenBank/DDBJ whole genome shotgun (WGS) entry which is preliminary data.</text>
</comment>
<evidence type="ECO:0000313" key="2">
    <source>
        <dbReference type="EMBL" id="GBP43846.1"/>
    </source>
</evidence>
<feature type="region of interest" description="Disordered" evidence="1">
    <location>
        <begin position="112"/>
        <end position="133"/>
    </location>
</feature>
<evidence type="ECO:0000313" key="3">
    <source>
        <dbReference type="Proteomes" id="UP000299102"/>
    </source>
</evidence>
<gene>
    <name evidence="2" type="ORF">EVAR_82278_1</name>
</gene>
<feature type="region of interest" description="Disordered" evidence="1">
    <location>
        <begin position="1"/>
        <end position="21"/>
    </location>
</feature>
<protein>
    <submittedName>
        <fullName evidence="2">Uncharacterized protein</fullName>
    </submittedName>
</protein>
<organism evidence="2 3">
    <name type="scientific">Eumeta variegata</name>
    <name type="common">Bagworm moth</name>
    <name type="synonym">Eumeta japonica</name>
    <dbReference type="NCBI Taxonomy" id="151549"/>
    <lineage>
        <taxon>Eukaryota</taxon>
        <taxon>Metazoa</taxon>
        <taxon>Ecdysozoa</taxon>
        <taxon>Arthropoda</taxon>
        <taxon>Hexapoda</taxon>
        <taxon>Insecta</taxon>
        <taxon>Pterygota</taxon>
        <taxon>Neoptera</taxon>
        <taxon>Endopterygota</taxon>
        <taxon>Lepidoptera</taxon>
        <taxon>Glossata</taxon>
        <taxon>Ditrysia</taxon>
        <taxon>Tineoidea</taxon>
        <taxon>Psychidae</taxon>
        <taxon>Oiketicinae</taxon>
        <taxon>Eumeta</taxon>
    </lineage>
</organism>
<name>A0A4C1VX49_EUMVA</name>
<proteinExistence type="predicted"/>
<reference evidence="2 3" key="1">
    <citation type="journal article" date="2019" name="Commun. Biol.">
        <title>The bagworm genome reveals a unique fibroin gene that provides high tensile strength.</title>
        <authorList>
            <person name="Kono N."/>
            <person name="Nakamura H."/>
            <person name="Ohtoshi R."/>
            <person name="Tomita M."/>
            <person name="Numata K."/>
            <person name="Arakawa K."/>
        </authorList>
    </citation>
    <scope>NUCLEOTIDE SEQUENCE [LARGE SCALE GENOMIC DNA]</scope>
</reference>
<dbReference type="AlphaFoldDB" id="A0A4C1VX49"/>